<keyword evidence="2" id="KW-1133">Transmembrane helix</keyword>
<evidence type="ECO:0000256" key="2">
    <source>
        <dbReference type="SAM" id="Phobius"/>
    </source>
</evidence>
<organism evidence="3">
    <name type="scientific">anaerobic digester metagenome</name>
    <dbReference type="NCBI Taxonomy" id="1263854"/>
    <lineage>
        <taxon>unclassified sequences</taxon>
        <taxon>metagenomes</taxon>
        <taxon>ecological metagenomes</taxon>
    </lineage>
</organism>
<name>A0A485LYC4_9ZZZZ</name>
<gene>
    <name evidence="3" type="ORF">SCFA_180048</name>
</gene>
<keyword evidence="2" id="KW-0812">Transmembrane</keyword>
<dbReference type="AlphaFoldDB" id="A0A485LYC4"/>
<dbReference type="EMBL" id="CAADRM010000079">
    <property type="protein sequence ID" value="VFU13360.1"/>
    <property type="molecule type" value="Genomic_DNA"/>
</dbReference>
<feature type="transmembrane region" description="Helical" evidence="2">
    <location>
        <begin position="66"/>
        <end position="88"/>
    </location>
</feature>
<keyword evidence="2" id="KW-0472">Membrane</keyword>
<evidence type="ECO:0008006" key="4">
    <source>
        <dbReference type="Google" id="ProtNLM"/>
    </source>
</evidence>
<proteinExistence type="predicted"/>
<sequence length="202" mass="22147">MSNSSGKKAELDKDGISFDFNKAQLDNDGIALTDAPENQVHGETDNAKKSVEQEAQDTPVWRRRKVVLSLAAGIVAVCAAIGVFMVLAHEEEPLYLPPSYPEPSPAVSSSSEGDILLDPFTVLYDPDNPRQSGVLLAQISLQITPGTWPNIAGRLFDIRSLIYSRLSANAGIYTKNELAAMIREDLKDLQVKDVAFVQYEKR</sequence>
<evidence type="ECO:0000256" key="1">
    <source>
        <dbReference type="SAM" id="MobiDB-lite"/>
    </source>
</evidence>
<protein>
    <recommendedName>
        <fullName evidence="4">Flagellar protein FliL</fullName>
    </recommendedName>
</protein>
<evidence type="ECO:0000313" key="3">
    <source>
        <dbReference type="EMBL" id="VFU13360.1"/>
    </source>
</evidence>
<feature type="region of interest" description="Disordered" evidence="1">
    <location>
        <begin position="29"/>
        <end position="56"/>
    </location>
</feature>
<feature type="compositionally biased region" description="Basic and acidic residues" evidence="1">
    <location>
        <begin position="40"/>
        <end position="52"/>
    </location>
</feature>
<accession>A0A485LYC4</accession>
<reference evidence="3" key="1">
    <citation type="submission" date="2019-03" db="EMBL/GenBank/DDBJ databases">
        <authorList>
            <person name="Hao L."/>
        </authorList>
    </citation>
    <scope>NUCLEOTIDE SEQUENCE</scope>
</reference>